<keyword evidence="2" id="KW-0472">Membrane</keyword>
<dbReference type="InterPro" id="IPR050245">
    <property type="entry name" value="PrsA_foldase"/>
</dbReference>
<comment type="caution">
    <text evidence="4">The sequence shown here is derived from an EMBL/GenBank/DDBJ whole genome shotgun (WGS) entry which is preliminary data.</text>
</comment>
<feature type="domain" description="PpiC" evidence="3">
    <location>
        <begin position="182"/>
        <end position="268"/>
    </location>
</feature>
<protein>
    <submittedName>
        <fullName evidence="4">Peptidyl-prolyl cis-trans isomerase C</fullName>
    </submittedName>
</protein>
<evidence type="ECO:0000256" key="1">
    <source>
        <dbReference type="PROSITE-ProRule" id="PRU00278"/>
    </source>
</evidence>
<dbReference type="Gene3D" id="1.10.4030.10">
    <property type="entry name" value="Porin chaperone SurA, peptide-binding domain"/>
    <property type="match status" value="1"/>
</dbReference>
<dbReference type="SUPFAM" id="SSF109998">
    <property type="entry name" value="Triger factor/SurA peptide-binding domain-like"/>
    <property type="match status" value="1"/>
</dbReference>
<keyword evidence="1 4" id="KW-0413">Isomerase</keyword>
<dbReference type="Gene3D" id="3.10.50.40">
    <property type="match status" value="1"/>
</dbReference>
<sequence>MVPHNLESVIITPVNKQTKKLFIYILLGVLTVAAAACGAKEPEATPTPTLEPTPTELPMAARVNGMGILLSEYQSELQRYQAGIQEAGETYDEAAASQAVMDELVSQALLAEAAQQQGYSVDDTALQTRLDTLTQEIGGSDKMQGWLSTNFYTDETFRAALKRDMQATWMKQQILAEAGTTAEQVHARQILLTSQEEADAVMAQLAAGTSFDDLAYQYDELTGGELGWFPRGYLLQPAIEDAAFSLEPGSYSGIINTSYGYQIIEVIEKDAQHALSPDALQFIQRKALNNWLEQQRGQASIEILVP</sequence>
<reference evidence="4 5" key="1">
    <citation type="submission" date="2018-08" db="EMBL/GenBank/DDBJ databases">
        <title>Genomic Encyclopedia of Type Strains, Phase IV (KMG-IV): sequencing the most valuable type-strain genomes for metagenomic binning, comparative biology and taxonomic classification.</title>
        <authorList>
            <person name="Goeker M."/>
        </authorList>
    </citation>
    <scope>NUCLEOTIDE SEQUENCE [LARGE SCALE GENOMIC DNA]</scope>
    <source>
        <strain evidence="4 5">DSM 23923</strain>
    </source>
</reference>
<dbReference type="Pfam" id="PF13624">
    <property type="entry name" value="SurA_N_3"/>
    <property type="match status" value="1"/>
</dbReference>
<keyword evidence="1" id="KW-0697">Rotamase</keyword>
<dbReference type="PROSITE" id="PS50198">
    <property type="entry name" value="PPIC_PPIASE_2"/>
    <property type="match status" value="1"/>
</dbReference>
<organism evidence="4 5">
    <name type="scientific">Pelolinea submarina</name>
    <dbReference type="NCBI Taxonomy" id="913107"/>
    <lineage>
        <taxon>Bacteria</taxon>
        <taxon>Bacillati</taxon>
        <taxon>Chloroflexota</taxon>
        <taxon>Anaerolineae</taxon>
        <taxon>Anaerolineales</taxon>
        <taxon>Anaerolineaceae</taxon>
        <taxon>Pelolinea</taxon>
    </lineage>
</organism>
<gene>
    <name evidence="4" type="ORF">DFR64_0115</name>
</gene>
<accession>A0A3E0AEY1</accession>
<evidence type="ECO:0000256" key="2">
    <source>
        <dbReference type="SAM" id="Phobius"/>
    </source>
</evidence>
<evidence type="ECO:0000313" key="5">
    <source>
        <dbReference type="Proteomes" id="UP000256388"/>
    </source>
</evidence>
<feature type="transmembrane region" description="Helical" evidence="2">
    <location>
        <begin position="21"/>
        <end position="39"/>
    </location>
</feature>
<dbReference type="Pfam" id="PF13616">
    <property type="entry name" value="Rotamase_3"/>
    <property type="match status" value="1"/>
</dbReference>
<name>A0A3E0AEY1_9CHLR</name>
<dbReference type="AlphaFoldDB" id="A0A3E0AEY1"/>
<dbReference type="PANTHER" id="PTHR47245:SF2">
    <property type="entry name" value="PEPTIDYL-PROLYL CIS-TRANS ISOMERASE HP_0175-RELATED"/>
    <property type="match status" value="1"/>
</dbReference>
<dbReference type="GO" id="GO:0003755">
    <property type="term" value="F:peptidyl-prolyl cis-trans isomerase activity"/>
    <property type="evidence" value="ECO:0007669"/>
    <property type="project" value="UniProtKB-KW"/>
</dbReference>
<evidence type="ECO:0000259" key="3">
    <source>
        <dbReference type="PROSITE" id="PS50198"/>
    </source>
</evidence>
<dbReference type="SUPFAM" id="SSF54534">
    <property type="entry name" value="FKBP-like"/>
    <property type="match status" value="1"/>
</dbReference>
<dbReference type="InterPro" id="IPR027304">
    <property type="entry name" value="Trigger_fact/SurA_dom_sf"/>
</dbReference>
<dbReference type="InterPro" id="IPR046357">
    <property type="entry name" value="PPIase_dom_sf"/>
</dbReference>
<keyword evidence="2" id="KW-0812">Transmembrane</keyword>
<keyword evidence="5" id="KW-1185">Reference proteome</keyword>
<dbReference type="Proteomes" id="UP000256388">
    <property type="component" value="Unassembled WGS sequence"/>
</dbReference>
<proteinExistence type="predicted"/>
<dbReference type="EMBL" id="QUMS01000001">
    <property type="protein sequence ID" value="REG10262.1"/>
    <property type="molecule type" value="Genomic_DNA"/>
</dbReference>
<dbReference type="PANTHER" id="PTHR47245">
    <property type="entry name" value="PEPTIDYLPROLYL ISOMERASE"/>
    <property type="match status" value="1"/>
</dbReference>
<dbReference type="InterPro" id="IPR000297">
    <property type="entry name" value="PPIase_PpiC"/>
</dbReference>
<evidence type="ECO:0000313" key="4">
    <source>
        <dbReference type="EMBL" id="REG10262.1"/>
    </source>
</evidence>
<keyword evidence="2" id="KW-1133">Transmembrane helix</keyword>